<evidence type="ECO:0000259" key="4">
    <source>
        <dbReference type="Pfam" id="PF01420"/>
    </source>
</evidence>
<reference evidence="5 6" key="1">
    <citation type="submission" date="2019-01" db="EMBL/GenBank/DDBJ databases">
        <authorList>
            <consortium name="Pathogen Informatics"/>
        </authorList>
    </citation>
    <scope>NUCLEOTIDE SEQUENCE [LARGE SCALE GENOMIC DNA]</scope>
    <source>
        <strain evidence="5 6">NCTC10122</strain>
    </source>
</reference>
<dbReference type="EMBL" id="LR214970">
    <property type="protein sequence ID" value="VEU60756.1"/>
    <property type="molecule type" value="Genomic_DNA"/>
</dbReference>
<dbReference type="InterPro" id="IPR000055">
    <property type="entry name" value="Restrct_endonuc_typeI_TRD"/>
</dbReference>
<protein>
    <submittedName>
        <fullName evidence="5">Type I restriction modification DNA specificity domain</fullName>
    </submittedName>
</protein>
<sequence length="399" mass="46194">MSNSLKPAIRFKEFTNAWEQRRFNELLIKIVDKGYPHMPTLTASVTGDVFRRIDTGYSVSVSNAGLMNYVRVLKNDFILHLSSFRSGLAFSDFDGITSPAYLVLRLIGQNVHNPKYWKHFFRTETFIKSLVPFTYGLRVGKTINLDELNYSVLNAPSFNEQTKIATLLESIFTLITLHQRKLEKLKNIKNMLLEKMFADEKTLKPAIRFKEFTNAWEQRKFENVFFNIQEKNNGTFDIKKYISVATNTFKTDLKIDNIKTIAGYSIFRVGDIAYEGHTNKEFPFGRFVQNTLKNGIISNIFTVFRPKIEFSLNFSKYWANSNNVMLAALKRSSKSGIMMNSLDIEIINKEIIKLPELKEQKRVGSLLSNIDSLITLHQRKLEKLKNIKNMLLEKMFVNA</sequence>
<evidence type="ECO:0000313" key="5">
    <source>
        <dbReference type="EMBL" id="VEU60756.1"/>
    </source>
</evidence>
<dbReference type="RefSeq" id="WP_129687662.1">
    <property type="nucleotide sequence ID" value="NZ_LR214970.1"/>
</dbReference>
<dbReference type="InterPro" id="IPR044946">
    <property type="entry name" value="Restrct_endonuc_typeI_TRD_sf"/>
</dbReference>
<comment type="similarity">
    <text evidence="1">Belongs to the type-I restriction system S methylase family.</text>
</comment>
<dbReference type="PANTHER" id="PTHR30408:SF12">
    <property type="entry name" value="TYPE I RESTRICTION ENZYME MJAVIII SPECIFICITY SUBUNIT"/>
    <property type="match status" value="1"/>
</dbReference>
<dbReference type="InterPro" id="IPR052021">
    <property type="entry name" value="Type-I_RS_S_subunit"/>
</dbReference>
<feature type="domain" description="Type I restriction modification DNA specificity" evidence="4">
    <location>
        <begin position="230"/>
        <end position="385"/>
    </location>
</feature>
<evidence type="ECO:0000313" key="6">
    <source>
        <dbReference type="Proteomes" id="UP000290942"/>
    </source>
</evidence>
<dbReference type="AlphaFoldDB" id="A0A449A999"/>
<dbReference type="REBASE" id="298480">
    <property type="entry name" value="S6.Mbo10122ORF357P"/>
</dbReference>
<dbReference type="SUPFAM" id="SSF116734">
    <property type="entry name" value="DNA methylase specificity domain"/>
    <property type="match status" value="2"/>
</dbReference>
<dbReference type="PANTHER" id="PTHR30408">
    <property type="entry name" value="TYPE-1 RESTRICTION ENZYME ECOKI SPECIFICITY PROTEIN"/>
    <property type="match status" value="1"/>
</dbReference>
<evidence type="ECO:0000256" key="1">
    <source>
        <dbReference type="ARBA" id="ARBA00010923"/>
    </source>
</evidence>
<keyword evidence="3" id="KW-0238">DNA-binding</keyword>
<keyword evidence="2" id="KW-0680">Restriction system</keyword>
<accession>A0A449A999</accession>
<evidence type="ECO:0000256" key="2">
    <source>
        <dbReference type="ARBA" id="ARBA00022747"/>
    </source>
</evidence>
<dbReference type="Proteomes" id="UP000290942">
    <property type="component" value="Chromosome"/>
</dbReference>
<dbReference type="GO" id="GO:0009307">
    <property type="term" value="P:DNA restriction-modification system"/>
    <property type="evidence" value="ECO:0007669"/>
    <property type="project" value="UniProtKB-KW"/>
</dbReference>
<gene>
    <name evidence="5" type="ORF">NCTC10122_00356</name>
</gene>
<name>A0A449A999_9BACT</name>
<dbReference type="GO" id="GO:0003677">
    <property type="term" value="F:DNA binding"/>
    <property type="evidence" value="ECO:0007669"/>
    <property type="project" value="UniProtKB-KW"/>
</dbReference>
<evidence type="ECO:0000256" key="3">
    <source>
        <dbReference type="ARBA" id="ARBA00023125"/>
    </source>
</evidence>
<organism evidence="5 6">
    <name type="scientific">Mycoplasmopsis bovigenitalium</name>
    <dbReference type="NCBI Taxonomy" id="2112"/>
    <lineage>
        <taxon>Bacteria</taxon>
        <taxon>Bacillati</taxon>
        <taxon>Mycoplasmatota</taxon>
        <taxon>Mycoplasmoidales</taxon>
        <taxon>Metamycoplasmataceae</taxon>
        <taxon>Mycoplasmopsis</taxon>
    </lineage>
</organism>
<dbReference type="Pfam" id="PF01420">
    <property type="entry name" value="Methylase_S"/>
    <property type="match status" value="1"/>
</dbReference>
<dbReference type="Gene3D" id="3.90.220.20">
    <property type="entry name" value="DNA methylase specificity domains"/>
    <property type="match status" value="2"/>
</dbReference>
<proteinExistence type="inferred from homology"/>